<proteinExistence type="inferred from homology"/>
<feature type="transmembrane region" description="Helical" evidence="7">
    <location>
        <begin position="201"/>
        <end position="222"/>
    </location>
</feature>
<dbReference type="RefSeq" id="WP_125677061.1">
    <property type="nucleotide sequence ID" value="NZ_JBHTOI010000042.1"/>
</dbReference>
<keyword evidence="4 7" id="KW-0812">Transmembrane</keyword>
<comment type="subcellular location">
    <subcellularLocation>
        <location evidence="1">Cell membrane</location>
        <topology evidence="1">Multi-pass membrane protein</topology>
    </subcellularLocation>
</comment>
<dbReference type="PANTHER" id="PTHR33406:SF6">
    <property type="entry name" value="MEMBRANE PROTEIN YDGH-RELATED"/>
    <property type="match status" value="1"/>
</dbReference>
<feature type="transmembrane region" description="Helical" evidence="7">
    <location>
        <begin position="234"/>
        <end position="256"/>
    </location>
</feature>
<dbReference type="InterPro" id="IPR023908">
    <property type="entry name" value="xxxLxxG_rpt"/>
</dbReference>
<dbReference type="NCBIfam" id="TIGR03057">
    <property type="entry name" value="xxxLxxG_by_4"/>
    <property type="match status" value="1"/>
</dbReference>
<feature type="transmembrane region" description="Helical" evidence="7">
    <location>
        <begin position="821"/>
        <end position="839"/>
    </location>
</feature>
<sequence length="1008" mass="107542">MKWITKKYTAALVLWVIVVLAAIFAMPNVSQLVRDNGTITLPSYTESQKAKKIEKKANGNKSVRTYTAVFNDRDNTKLSKSQSEDIADKLNQLQNTSYLKIRKVMGPSDNAQTKKQLIAKDKTTQLAQITVKSSGDISKQVDELQSQLKVSGIKTYVTGADALNDDFTTVTEKGLQKTEVIAVIFIFIVLILVFRSPIVPLVSLLNVGVSFVTSLSIVMNLAEKANFPISNFTQVFLVVVLFGIGTDYNILLYNYFKGALAKGLPAVEAAHDAQRHGGRTILYSGISVLIGFTVLALAKFEFYQSAVAVAIGVLVLLAVLLTLNMFFMETLGAKMFWPSKVTSGSGKSRIWYGLSRSALAYPVVIIAIVAVVGIPFLINSNASLNFNNADEVPDSYQAKRGYEVIQDHFSKGMSAPATVYIQSDSKLNTQAKLAAIDDLTQYLKQEPGVKTVASATQPGGDKIKSMYLKDQLATITNGLDTSTKGIEQIKAGLTSASNQLQAANISGSTAQVQELADGTSELQSGAQQLSSGIDEYTSGVSSVNSGLQSANSSMPALTSGVSTLTSSSQQLTSGLSQLQTQVSALSSQASQILALLASTGQDTSTAAAEMGALQGAISQLSSGSAAISGGMTQLQGQVPALTSGMSTLASGTSTLAASSSTLTSGGQGVASGATTVNSGVQQLNTQLQSMASQITELEDGLTSATDGLDTLAQGNTSMKSYLDEVQKSYIGNDFYLPKASIQSSVFKPSLDAYMDKDRKIAELTLVFKGDPNSEKVSKQLKTIQSDMRSHLKHSALKDTKVAVGGQTSENNDLRKLANGDFVRTATIMTIGIGIALIVVTESILQPMTIIGTLLLTYEASMGITRFVSRVVLGDSMLSWNTPFFTFIMLMALGVDYSIFLMVRFKDEKEPDLKVRMLNAATAIGSVVISAAIILSGTFAALIPSGVTTLIQVALGVIFGLIILVIVLPLTLSSLISMTTWHENRIHRVAQPKKGFNDRKKKKKPEITE</sequence>
<feature type="domain" description="Membrane transport protein MMPL" evidence="8">
    <location>
        <begin position="676"/>
        <end position="967"/>
    </location>
</feature>
<evidence type="ECO:0000256" key="3">
    <source>
        <dbReference type="ARBA" id="ARBA00022475"/>
    </source>
</evidence>
<protein>
    <submittedName>
        <fullName evidence="9">MMPL family transporter</fullName>
    </submittedName>
</protein>
<evidence type="ECO:0000256" key="1">
    <source>
        <dbReference type="ARBA" id="ARBA00004651"/>
    </source>
</evidence>
<dbReference type="Pfam" id="PF03176">
    <property type="entry name" value="MMPL"/>
    <property type="match status" value="2"/>
</dbReference>
<gene>
    <name evidence="9" type="ORF">ACFQ42_07090</name>
</gene>
<dbReference type="InterPro" id="IPR004869">
    <property type="entry name" value="MMPL_dom"/>
</dbReference>
<evidence type="ECO:0000259" key="8">
    <source>
        <dbReference type="Pfam" id="PF03176"/>
    </source>
</evidence>
<feature type="transmembrane region" description="Helical" evidence="7">
    <location>
        <begin position="281"/>
        <end position="300"/>
    </location>
</feature>
<comment type="caution">
    <text evidence="9">The sequence shown here is derived from an EMBL/GenBank/DDBJ whole genome shotgun (WGS) entry which is preliminary data.</text>
</comment>
<evidence type="ECO:0000313" key="9">
    <source>
        <dbReference type="EMBL" id="MFD1418501.1"/>
    </source>
</evidence>
<feature type="transmembrane region" description="Helical" evidence="7">
    <location>
        <begin position="306"/>
        <end position="327"/>
    </location>
</feature>
<evidence type="ECO:0000256" key="6">
    <source>
        <dbReference type="ARBA" id="ARBA00023136"/>
    </source>
</evidence>
<keyword evidence="3" id="KW-1003">Cell membrane</keyword>
<name>A0ABW4BUA8_9LACO</name>
<evidence type="ECO:0000256" key="7">
    <source>
        <dbReference type="SAM" id="Phobius"/>
    </source>
</evidence>
<dbReference type="PANTHER" id="PTHR33406">
    <property type="entry name" value="MEMBRANE PROTEIN MJ1562-RELATED"/>
    <property type="match status" value="1"/>
</dbReference>
<feature type="transmembrane region" description="Helical" evidence="7">
    <location>
        <begin position="883"/>
        <end position="904"/>
    </location>
</feature>
<accession>A0ABW4BUA8</accession>
<keyword evidence="10" id="KW-1185">Reference proteome</keyword>
<feature type="domain" description="Membrane transport protein MMPL" evidence="8">
    <location>
        <begin position="42"/>
        <end position="358"/>
    </location>
</feature>
<dbReference type="Gene3D" id="1.10.287.950">
    <property type="entry name" value="Methyl-accepting chemotaxis protein"/>
    <property type="match status" value="2"/>
</dbReference>
<feature type="transmembrane region" description="Helical" evidence="7">
    <location>
        <begin position="916"/>
        <end position="942"/>
    </location>
</feature>
<dbReference type="EMBL" id="JBHTOI010000042">
    <property type="protein sequence ID" value="MFD1418501.1"/>
    <property type="molecule type" value="Genomic_DNA"/>
</dbReference>
<evidence type="ECO:0000256" key="5">
    <source>
        <dbReference type="ARBA" id="ARBA00022989"/>
    </source>
</evidence>
<keyword evidence="5 7" id="KW-1133">Transmembrane helix</keyword>
<feature type="transmembrane region" description="Helical" evidence="7">
    <location>
        <begin position="178"/>
        <end position="194"/>
    </location>
</feature>
<evidence type="ECO:0000256" key="2">
    <source>
        <dbReference type="ARBA" id="ARBA00010157"/>
    </source>
</evidence>
<keyword evidence="6 7" id="KW-0472">Membrane</keyword>
<organism evidence="9 10">
    <name type="scientific">Companilactobacillus keshanensis</name>
    <dbReference type="NCBI Taxonomy" id="2486003"/>
    <lineage>
        <taxon>Bacteria</taxon>
        <taxon>Bacillati</taxon>
        <taxon>Bacillota</taxon>
        <taxon>Bacilli</taxon>
        <taxon>Lactobacillales</taxon>
        <taxon>Lactobacillaceae</taxon>
        <taxon>Companilactobacillus</taxon>
    </lineage>
</organism>
<dbReference type="InterPro" id="IPR050545">
    <property type="entry name" value="Mycobact_MmpL"/>
</dbReference>
<dbReference type="Proteomes" id="UP001597251">
    <property type="component" value="Unassembled WGS sequence"/>
</dbReference>
<feature type="transmembrane region" description="Helical" evidence="7">
    <location>
        <begin position="948"/>
        <end position="971"/>
    </location>
</feature>
<evidence type="ECO:0000256" key="4">
    <source>
        <dbReference type="ARBA" id="ARBA00022692"/>
    </source>
</evidence>
<reference evidence="10" key="1">
    <citation type="journal article" date="2019" name="Int. J. Syst. Evol. Microbiol.">
        <title>The Global Catalogue of Microorganisms (GCM) 10K type strain sequencing project: providing services to taxonomists for standard genome sequencing and annotation.</title>
        <authorList>
            <consortium name="The Broad Institute Genomics Platform"/>
            <consortium name="The Broad Institute Genome Sequencing Center for Infectious Disease"/>
            <person name="Wu L."/>
            <person name="Ma J."/>
        </authorList>
    </citation>
    <scope>NUCLEOTIDE SEQUENCE [LARGE SCALE GENOMIC DNA]</scope>
    <source>
        <strain evidence="10">CCM 8936</strain>
    </source>
</reference>
<comment type="similarity">
    <text evidence="2">Belongs to the resistance-nodulation-cell division (RND) (TC 2.A.6) family. MmpL subfamily.</text>
</comment>
<evidence type="ECO:0000313" key="10">
    <source>
        <dbReference type="Proteomes" id="UP001597251"/>
    </source>
</evidence>
<dbReference type="Gene3D" id="1.20.1640.10">
    <property type="entry name" value="Multidrug efflux transporter AcrB transmembrane domain"/>
    <property type="match status" value="2"/>
</dbReference>
<feature type="transmembrane region" description="Helical" evidence="7">
    <location>
        <begin position="358"/>
        <end position="378"/>
    </location>
</feature>
<dbReference type="SUPFAM" id="SSF82866">
    <property type="entry name" value="Multidrug efflux transporter AcrB transmembrane domain"/>
    <property type="match status" value="2"/>
</dbReference>